<dbReference type="SUPFAM" id="SSF53822">
    <property type="entry name" value="Periplasmic binding protein-like I"/>
    <property type="match status" value="1"/>
</dbReference>
<keyword evidence="5" id="KW-0547">Nucleotide-binding</keyword>
<dbReference type="Pfam" id="PF00211">
    <property type="entry name" value="Guanylate_cyc"/>
    <property type="match status" value="1"/>
</dbReference>
<dbReference type="PANTHER" id="PTHR11920">
    <property type="entry name" value="GUANYLYL CYCLASE"/>
    <property type="match status" value="1"/>
</dbReference>
<dbReference type="GO" id="GO:0004672">
    <property type="term" value="F:protein kinase activity"/>
    <property type="evidence" value="ECO:0007669"/>
    <property type="project" value="InterPro"/>
</dbReference>
<dbReference type="SMART" id="SM00044">
    <property type="entry name" value="CYCc"/>
    <property type="match status" value="1"/>
</dbReference>
<evidence type="ECO:0000256" key="15">
    <source>
        <dbReference type="SAM" id="Phobius"/>
    </source>
</evidence>
<dbReference type="AlphaFoldDB" id="A0AAV5VQC0"/>
<comment type="caution">
    <text evidence="18">The sequence shown here is derived from an EMBL/GenBank/DDBJ whole genome shotgun (WGS) entry which is preliminary data.</text>
</comment>
<dbReference type="EC" id="4.6.1.2" evidence="3"/>
<dbReference type="SUPFAM" id="SSF55073">
    <property type="entry name" value="Nucleotide cyclase"/>
    <property type="match status" value="1"/>
</dbReference>
<evidence type="ECO:0000256" key="7">
    <source>
        <dbReference type="ARBA" id="ARBA00022989"/>
    </source>
</evidence>
<feature type="domain" description="Guanylate cyclase" evidence="17">
    <location>
        <begin position="577"/>
        <end position="707"/>
    </location>
</feature>
<organism evidence="18 19">
    <name type="scientific">Pristionchus fissidentatus</name>
    <dbReference type="NCBI Taxonomy" id="1538716"/>
    <lineage>
        <taxon>Eukaryota</taxon>
        <taxon>Metazoa</taxon>
        <taxon>Ecdysozoa</taxon>
        <taxon>Nematoda</taxon>
        <taxon>Chromadorea</taxon>
        <taxon>Rhabditida</taxon>
        <taxon>Rhabditina</taxon>
        <taxon>Diplogasteromorpha</taxon>
        <taxon>Diplogasteroidea</taxon>
        <taxon>Neodiplogasteridae</taxon>
        <taxon>Pristionchus</taxon>
    </lineage>
</organism>
<dbReference type="GO" id="GO:0043005">
    <property type="term" value="C:neuron projection"/>
    <property type="evidence" value="ECO:0007669"/>
    <property type="project" value="UniProtKB-ARBA"/>
</dbReference>
<gene>
    <name evidence="18" type="ORF">PFISCL1PPCAC_13035</name>
</gene>
<evidence type="ECO:0000256" key="5">
    <source>
        <dbReference type="ARBA" id="ARBA00022741"/>
    </source>
</evidence>
<keyword evidence="8" id="KW-0342">GTP-binding</keyword>
<dbReference type="GO" id="GO:0005524">
    <property type="term" value="F:ATP binding"/>
    <property type="evidence" value="ECO:0007669"/>
    <property type="project" value="InterPro"/>
</dbReference>
<dbReference type="PROSITE" id="PS50125">
    <property type="entry name" value="GUANYLATE_CYCLASE_2"/>
    <property type="match status" value="1"/>
</dbReference>
<dbReference type="GO" id="GO:0009266">
    <property type="term" value="P:response to temperature stimulus"/>
    <property type="evidence" value="ECO:0007669"/>
    <property type="project" value="UniProtKB-ARBA"/>
</dbReference>
<evidence type="ECO:0000256" key="1">
    <source>
        <dbReference type="ARBA" id="ARBA00001436"/>
    </source>
</evidence>
<dbReference type="GO" id="GO:0001653">
    <property type="term" value="F:peptide receptor activity"/>
    <property type="evidence" value="ECO:0007669"/>
    <property type="project" value="TreeGrafter"/>
</dbReference>
<feature type="coiled-coil region" evidence="14">
    <location>
        <begin position="514"/>
        <end position="541"/>
    </location>
</feature>
<dbReference type="Gene3D" id="3.30.70.1230">
    <property type="entry name" value="Nucleotide cyclase"/>
    <property type="match status" value="1"/>
</dbReference>
<protein>
    <recommendedName>
        <fullName evidence="3">guanylate cyclase</fullName>
        <ecNumber evidence="3">4.6.1.2</ecNumber>
    </recommendedName>
</protein>
<dbReference type="InterPro" id="IPR001245">
    <property type="entry name" value="Ser-Thr/Tyr_kinase_cat_dom"/>
</dbReference>
<feature type="domain" description="Protein kinase" evidence="16">
    <location>
        <begin position="205"/>
        <end position="507"/>
    </location>
</feature>
<dbReference type="GO" id="GO:0035556">
    <property type="term" value="P:intracellular signal transduction"/>
    <property type="evidence" value="ECO:0007669"/>
    <property type="project" value="InterPro"/>
</dbReference>
<comment type="subcellular location">
    <subcellularLocation>
        <location evidence="2">Cell membrane</location>
        <topology evidence="2">Single-pass membrane protein</topology>
    </subcellularLocation>
</comment>
<dbReference type="GO" id="GO:0004383">
    <property type="term" value="F:guanylate cyclase activity"/>
    <property type="evidence" value="ECO:0007669"/>
    <property type="project" value="UniProtKB-EC"/>
</dbReference>
<evidence type="ECO:0000256" key="10">
    <source>
        <dbReference type="ARBA" id="ARBA00023170"/>
    </source>
</evidence>
<evidence type="ECO:0000256" key="12">
    <source>
        <dbReference type="ARBA" id="ARBA00023239"/>
    </source>
</evidence>
<dbReference type="GO" id="GO:0005886">
    <property type="term" value="C:plasma membrane"/>
    <property type="evidence" value="ECO:0007669"/>
    <property type="project" value="UniProtKB-SubCell"/>
</dbReference>
<name>A0AAV5VQC0_9BILA</name>
<dbReference type="InterPro" id="IPR028082">
    <property type="entry name" value="Peripla_BP_I"/>
</dbReference>
<keyword evidence="11" id="KW-0325">Glycoprotein</keyword>
<proteinExistence type="predicted"/>
<dbReference type="InterPro" id="IPR050401">
    <property type="entry name" value="Cyclic_nucleotide_synthase"/>
</dbReference>
<dbReference type="GO" id="GO:0004016">
    <property type="term" value="F:adenylate cyclase activity"/>
    <property type="evidence" value="ECO:0007669"/>
    <property type="project" value="TreeGrafter"/>
</dbReference>
<dbReference type="CDD" id="cd07302">
    <property type="entry name" value="CHD"/>
    <property type="match status" value="1"/>
</dbReference>
<dbReference type="InterPro" id="IPR001054">
    <property type="entry name" value="A/G_cyclase"/>
</dbReference>
<dbReference type="GO" id="GO:0009582">
    <property type="term" value="P:detection of abiotic stimulus"/>
    <property type="evidence" value="ECO:0007669"/>
    <property type="project" value="UniProtKB-ARBA"/>
</dbReference>
<reference evidence="18" key="1">
    <citation type="submission" date="2023-10" db="EMBL/GenBank/DDBJ databases">
        <title>Genome assembly of Pristionchus species.</title>
        <authorList>
            <person name="Yoshida K."/>
            <person name="Sommer R.J."/>
        </authorList>
    </citation>
    <scope>NUCLEOTIDE SEQUENCE</scope>
    <source>
        <strain evidence="18">RS5133</strain>
    </source>
</reference>
<dbReference type="InterPro" id="IPR000719">
    <property type="entry name" value="Prot_kinase_dom"/>
</dbReference>
<keyword evidence="6" id="KW-0460">Magnesium</keyword>
<dbReference type="GO" id="GO:0042330">
    <property type="term" value="P:taxis"/>
    <property type="evidence" value="ECO:0007669"/>
    <property type="project" value="UniProtKB-ARBA"/>
</dbReference>
<dbReference type="Proteomes" id="UP001432322">
    <property type="component" value="Unassembled WGS sequence"/>
</dbReference>
<dbReference type="GO" id="GO:0009581">
    <property type="term" value="P:detection of external stimulus"/>
    <property type="evidence" value="ECO:0007669"/>
    <property type="project" value="UniProtKB-ARBA"/>
</dbReference>
<dbReference type="PANTHER" id="PTHR11920:SF498">
    <property type="entry name" value="RECEPTOR-TYPE GUANYLATE CYCLASE GCY-8"/>
    <property type="match status" value="1"/>
</dbReference>
<comment type="catalytic activity">
    <reaction evidence="1">
        <text>GTP = 3',5'-cyclic GMP + diphosphate</text>
        <dbReference type="Rhea" id="RHEA:13665"/>
        <dbReference type="ChEBI" id="CHEBI:33019"/>
        <dbReference type="ChEBI" id="CHEBI:37565"/>
        <dbReference type="ChEBI" id="CHEBI:57746"/>
        <dbReference type="EC" id="4.6.1.2"/>
    </reaction>
</comment>
<keyword evidence="9 15" id="KW-0472">Membrane</keyword>
<dbReference type="Gene3D" id="1.10.510.10">
    <property type="entry name" value="Transferase(Phosphotransferase) domain 1"/>
    <property type="match status" value="1"/>
</dbReference>
<evidence type="ECO:0000256" key="6">
    <source>
        <dbReference type="ARBA" id="ARBA00022842"/>
    </source>
</evidence>
<sequence>MQQNVKDQYANAIIIDDVNGFDNSIITPFLDRVKDEGLTEADLDIYIFEMLLFKHCATRQANIYGYIYLFDALKLYAMGARKVLTETGNPAAVLDGMRVWNAMRRIVFPGIVGSSGVASGIITMDDRAERAPLYRGFFISPNQDQVMAMAHMEPTMIDPAKCDGIANRSGCYDIVVTDMMTNFWPSVDGRMPLDEPLCGFRNERCDYTLIIGVVCFILLIIVLFLCAFCLHRMMDKRALDKLPFRIYREEVQLIDEEQVKSMMKSAIHDNINPFLGISFNEKEELLLVWKFCNRGTLQDIIYNEQIAFDNKFHGAFIRDIIGGLEYLQASPIAYHGSLTPWSCLIDRNWMVKLSDYGVAEPIERWEKSSLITVAELKTDDDKSNAKQRTSALYDAPEMLKMREKNKQRRVDQDWQRQTAIRRQLGDIYAFGMIMYEIIFRALPFPDSQDITELIDCVKDGSRVIKPSIQDHKILHMDLASLLQDCWNTTPEMRPSLRRIKLNVETYLKVKGSLVDQMMRMMENYANNLEKLVKERTGMLEEANVRADKLLSQLLPAYVARELKEGKAVPPKTFSSCTVMFSDIVGFGDMCRDATAAEIVNLLNSVFNGFDEFIARREAYKVETIGDAYMFVSGVPEENGFRHLTSICSIALDIHNFLHDFRAPHSDSIRVRCRLGVASGPVAAAVVGLNAPRYCLFGDTVNMASRMESTGEAEKTQIGESTKKMLDLHYPEFVTVERGQVQVKGKGMCTTYWLEGTRDTSASYRAPIARDSSKGHSNFSQLIG</sequence>
<evidence type="ECO:0000256" key="2">
    <source>
        <dbReference type="ARBA" id="ARBA00004162"/>
    </source>
</evidence>
<dbReference type="InterPro" id="IPR011009">
    <property type="entry name" value="Kinase-like_dom_sf"/>
</dbReference>
<dbReference type="GO" id="GO:0007168">
    <property type="term" value="P:receptor guanylyl cyclase signaling pathway"/>
    <property type="evidence" value="ECO:0007669"/>
    <property type="project" value="TreeGrafter"/>
</dbReference>
<dbReference type="Pfam" id="PF07714">
    <property type="entry name" value="PK_Tyr_Ser-Thr"/>
    <property type="match status" value="1"/>
</dbReference>
<accession>A0AAV5VQC0</accession>
<feature type="non-terminal residue" evidence="18">
    <location>
        <position position="783"/>
    </location>
</feature>
<evidence type="ECO:0000256" key="11">
    <source>
        <dbReference type="ARBA" id="ARBA00023180"/>
    </source>
</evidence>
<keyword evidence="14" id="KW-0175">Coiled coil</keyword>
<keyword evidence="4 15" id="KW-0812">Transmembrane</keyword>
<keyword evidence="19" id="KW-1185">Reference proteome</keyword>
<dbReference type="EMBL" id="BTSY01000004">
    <property type="protein sequence ID" value="GMT21739.1"/>
    <property type="molecule type" value="Genomic_DNA"/>
</dbReference>
<keyword evidence="7 15" id="KW-1133">Transmembrane helix</keyword>
<evidence type="ECO:0000256" key="14">
    <source>
        <dbReference type="SAM" id="Coils"/>
    </source>
</evidence>
<keyword evidence="12" id="KW-0456">Lyase</keyword>
<evidence type="ECO:0000313" key="18">
    <source>
        <dbReference type="EMBL" id="GMT21739.1"/>
    </source>
</evidence>
<dbReference type="SUPFAM" id="SSF56112">
    <property type="entry name" value="Protein kinase-like (PK-like)"/>
    <property type="match status" value="1"/>
</dbReference>
<evidence type="ECO:0000256" key="9">
    <source>
        <dbReference type="ARBA" id="ARBA00023136"/>
    </source>
</evidence>
<feature type="transmembrane region" description="Helical" evidence="15">
    <location>
        <begin position="207"/>
        <end position="230"/>
    </location>
</feature>
<evidence type="ECO:0000259" key="17">
    <source>
        <dbReference type="PROSITE" id="PS50125"/>
    </source>
</evidence>
<evidence type="ECO:0000256" key="8">
    <source>
        <dbReference type="ARBA" id="ARBA00023134"/>
    </source>
</evidence>
<dbReference type="Gene3D" id="3.40.50.2300">
    <property type="match status" value="1"/>
</dbReference>
<evidence type="ECO:0000256" key="13">
    <source>
        <dbReference type="ARBA" id="ARBA00023293"/>
    </source>
</evidence>
<evidence type="ECO:0000313" key="19">
    <source>
        <dbReference type="Proteomes" id="UP001432322"/>
    </source>
</evidence>
<dbReference type="GO" id="GO:0005525">
    <property type="term" value="F:GTP binding"/>
    <property type="evidence" value="ECO:0007669"/>
    <property type="project" value="UniProtKB-KW"/>
</dbReference>
<dbReference type="FunFam" id="1.10.510.10:FF:000941">
    <property type="entry name" value="Guanylate cyclase"/>
    <property type="match status" value="1"/>
</dbReference>
<keyword evidence="10" id="KW-0675">Receptor</keyword>
<evidence type="ECO:0000256" key="3">
    <source>
        <dbReference type="ARBA" id="ARBA00012202"/>
    </source>
</evidence>
<evidence type="ECO:0000256" key="4">
    <source>
        <dbReference type="ARBA" id="ARBA00022692"/>
    </source>
</evidence>
<dbReference type="InterPro" id="IPR029787">
    <property type="entry name" value="Nucleotide_cyclase"/>
</dbReference>
<evidence type="ECO:0000259" key="16">
    <source>
        <dbReference type="PROSITE" id="PS50011"/>
    </source>
</evidence>
<keyword evidence="13" id="KW-0141">cGMP biosynthesis</keyword>
<dbReference type="PROSITE" id="PS50011">
    <property type="entry name" value="PROTEIN_KINASE_DOM"/>
    <property type="match status" value="1"/>
</dbReference>
<dbReference type="FunFam" id="3.30.70.1230:FF:000035">
    <property type="entry name" value="Guanylate cyclase"/>
    <property type="match status" value="1"/>
</dbReference>